<dbReference type="SMART" id="SM00345">
    <property type="entry name" value="HTH_GNTR"/>
    <property type="match status" value="1"/>
</dbReference>
<dbReference type="SMART" id="SM00895">
    <property type="entry name" value="FCD"/>
    <property type="match status" value="1"/>
</dbReference>
<evidence type="ECO:0000313" key="6">
    <source>
        <dbReference type="Proteomes" id="UP001500729"/>
    </source>
</evidence>
<dbReference type="EMBL" id="BAAAGS010000103">
    <property type="protein sequence ID" value="GAA0563352.1"/>
    <property type="molecule type" value="Genomic_DNA"/>
</dbReference>
<evidence type="ECO:0000256" key="1">
    <source>
        <dbReference type="ARBA" id="ARBA00023015"/>
    </source>
</evidence>
<gene>
    <name evidence="5" type="ORF">GCM10009533_69610</name>
</gene>
<dbReference type="PANTHER" id="PTHR43537">
    <property type="entry name" value="TRANSCRIPTIONAL REGULATOR, GNTR FAMILY"/>
    <property type="match status" value="1"/>
</dbReference>
<name>A0ABN1EBT9_SACER</name>
<dbReference type="RefSeq" id="WP_009950057.1">
    <property type="nucleotide sequence ID" value="NZ_BAAAGS010000103.1"/>
</dbReference>
<dbReference type="InterPro" id="IPR000524">
    <property type="entry name" value="Tscrpt_reg_HTH_GntR"/>
</dbReference>
<dbReference type="Gene3D" id="1.10.10.10">
    <property type="entry name" value="Winged helix-like DNA-binding domain superfamily/Winged helix DNA-binding domain"/>
    <property type="match status" value="1"/>
</dbReference>
<organism evidence="5 6">
    <name type="scientific">Saccharopolyspora erythraea</name>
    <name type="common">Streptomyces erythraeus</name>
    <dbReference type="NCBI Taxonomy" id="1836"/>
    <lineage>
        <taxon>Bacteria</taxon>
        <taxon>Bacillati</taxon>
        <taxon>Actinomycetota</taxon>
        <taxon>Actinomycetes</taxon>
        <taxon>Pseudonocardiales</taxon>
        <taxon>Pseudonocardiaceae</taxon>
        <taxon>Saccharopolyspora</taxon>
    </lineage>
</organism>
<evidence type="ECO:0000256" key="3">
    <source>
        <dbReference type="ARBA" id="ARBA00023163"/>
    </source>
</evidence>
<protein>
    <submittedName>
        <fullName evidence="5">GntR family transcriptional regulator</fullName>
    </submittedName>
</protein>
<reference evidence="5 6" key="1">
    <citation type="journal article" date="2019" name="Int. J. Syst. Evol. Microbiol.">
        <title>The Global Catalogue of Microorganisms (GCM) 10K type strain sequencing project: providing services to taxonomists for standard genome sequencing and annotation.</title>
        <authorList>
            <consortium name="The Broad Institute Genomics Platform"/>
            <consortium name="The Broad Institute Genome Sequencing Center for Infectious Disease"/>
            <person name="Wu L."/>
            <person name="Ma J."/>
        </authorList>
    </citation>
    <scope>NUCLEOTIDE SEQUENCE [LARGE SCALE GENOMIC DNA]</scope>
    <source>
        <strain evidence="5 6">JCM 10303</strain>
    </source>
</reference>
<dbReference type="PRINTS" id="PR00035">
    <property type="entry name" value="HTHGNTR"/>
</dbReference>
<dbReference type="Pfam" id="PF00392">
    <property type="entry name" value="GntR"/>
    <property type="match status" value="1"/>
</dbReference>
<dbReference type="InterPro" id="IPR008920">
    <property type="entry name" value="TF_FadR/GntR_C"/>
</dbReference>
<dbReference type="Gene3D" id="1.20.120.530">
    <property type="entry name" value="GntR ligand-binding domain-like"/>
    <property type="match status" value="1"/>
</dbReference>
<feature type="domain" description="HTH gntR-type" evidence="4">
    <location>
        <begin position="12"/>
        <end position="79"/>
    </location>
</feature>
<proteinExistence type="predicted"/>
<evidence type="ECO:0000313" key="5">
    <source>
        <dbReference type="EMBL" id="GAA0563352.1"/>
    </source>
</evidence>
<sequence>MARRAFTTLSTVSVVDALVASLRDRVLDGQIQAGTTLAENEVAAEYGVSRPTAKSAISTLVYQGLLQREANKPATVPRLGIGDINDLFLVRTPLELEVVRGLTGVDGGVLEEAERAVADLDRLRPSASHSTFVEADLRFHQILVDAIGSPRLSRLYRTIQGEIHLCMVQTRLTLGRERIATEHRAVLDALRDGEAEAAVRCMREHLDGAHDSLRRHFSAAG</sequence>
<accession>A0ABN1EBT9</accession>
<dbReference type="InterPro" id="IPR036388">
    <property type="entry name" value="WH-like_DNA-bd_sf"/>
</dbReference>
<dbReference type="SUPFAM" id="SSF48008">
    <property type="entry name" value="GntR ligand-binding domain-like"/>
    <property type="match status" value="1"/>
</dbReference>
<keyword evidence="6" id="KW-1185">Reference proteome</keyword>
<dbReference type="Proteomes" id="UP001500729">
    <property type="component" value="Unassembled WGS sequence"/>
</dbReference>
<keyword evidence="3" id="KW-0804">Transcription</keyword>
<dbReference type="InterPro" id="IPR036390">
    <property type="entry name" value="WH_DNA-bd_sf"/>
</dbReference>
<keyword evidence="1" id="KW-0805">Transcription regulation</keyword>
<evidence type="ECO:0000256" key="2">
    <source>
        <dbReference type="ARBA" id="ARBA00023125"/>
    </source>
</evidence>
<dbReference type="SUPFAM" id="SSF46785">
    <property type="entry name" value="Winged helix' DNA-binding domain"/>
    <property type="match status" value="1"/>
</dbReference>
<dbReference type="Pfam" id="PF07729">
    <property type="entry name" value="FCD"/>
    <property type="match status" value="1"/>
</dbReference>
<keyword evidence="2" id="KW-0238">DNA-binding</keyword>
<dbReference type="PROSITE" id="PS50949">
    <property type="entry name" value="HTH_GNTR"/>
    <property type="match status" value="1"/>
</dbReference>
<comment type="caution">
    <text evidence="5">The sequence shown here is derived from an EMBL/GenBank/DDBJ whole genome shotgun (WGS) entry which is preliminary data.</text>
</comment>
<evidence type="ECO:0000259" key="4">
    <source>
        <dbReference type="PROSITE" id="PS50949"/>
    </source>
</evidence>
<dbReference type="PANTHER" id="PTHR43537:SF5">
    <property type="entry name" value="UXU OPERON TRANSCRIPTIONAL REGULATOR"/>
    <property type="match status" value="1"/>
</dbReference>
<dbReference type="InterPro" id="IPR011711">
    <property type="entry name" value="GntR_C"/>
</dbReference>